<dbReference type="PANTHER" id="PTHR31111:SF136">
    <property type="entry name" value="F-BOX ASSOCIATED DOMAIN-CONTAINING PROTEIN"/>
    <property type="match status" value="1"/>
</dbReference>
<proteinExistence type="predicted"/>
<dbReference type="OrthoDB" id="581771at2759"/>
<reference evidence="3" key="3">
    <citation type="submission" date="2018-08" db="UniProtKB">
        <authorList>
            <consortium name="EnsemblPlants"/>
        </authorList>
    </citation>
    <scope>IDENTIFICATION</scope>
    <source>
        <strain evidence="3">cv. Bd21</strain>
    </source>
</reference>
<dbReference type="InterPro" id="IPR017451">
    <property type="entry name" value="F-box-assoc_interact_dom"/>
</dbReference>
<reference evidence="2" key="2">
    <citation type="submission" date="2017-06" db="EMBL/GenBank/DDBJ databases">
        <title>WGS assembly of Brachypodium distachyon.</title>
        <authorList>
            <consortium name="The International Brachypodium Initiative"/>
            <person name="Lucas S."/>
            <person name="Harmon-Smith M."/>
            <person name="Lail K."/>
            <person name="Tice H."/>
            <person name="Grimwood J."/>
            <person name="Bruce D."/>
            <person name="Barry K."/>
            <person name="Shu S."/>
            <person name="Lindquist E."/>
            <person name="Wang M."/>
            <person name="Pitluck S."/>
            <person name="Vogel J.P."/>
            <person name="Garvin D.F."/>
            <person name="Mockler T.C."/>
            <person name="Schmutz J."/>
            <person name="Rokhsar D."/>
            <person name="Bevan M.W."/>
        </authorList>
    </citation>
    <scope>NUCLEOTIDE SEQUENCE</scope>
    <source>
        <strain evidence="2">Bd21</strain>
    </source>
</reference>
<dbReference type="EMBL" id="CM000881">
    <property type="protein sequence ID" value="KQK11426.1"/>
    <property type="molecule type" value="Genomic_DNA"/>
</dbReference>
<gene>
    <name evidence="2" type="ORF">BRADI_2g60161v3</name>
</gene>
<dbReference type="InParanoid" id="A0A0Q3RE02"/>
<sequence>MQAAALLAVAAPYARYGGVGIVVPPHRLNRSDGGGALVARTVELEVKDGSMTHRGKGRLAATATGVEAAARDGEAATKSVEAALDAKIDERRGDQHKFACFVFTLGSGEQPRQIGSVYSWVEPEEMHESVLVCGSLHWYREELGSESNMILVFDTTGEVFWQMCAPVVSSSTRLFEMDGTLGMSTVNDEAKIVDIWVMKDYESEVWALKCRVELPVAEIRLQFGTYGNFWTAMVDFWNLIVVSVDGELLVLLAYDDWLLLVDMDGKLVDSSRKE</sequence>
<dbReference type="PANTHER" id="PTHR31111">
    <property type="entry name" value="BNAA05G37150D PROTEIN-RELATED"/>
    <property type="match status" value="1"/>
</dbReference>
<reference evidence="2 3" key="1">
    <citation type="journal article" date="2010" name="Nature">
        <title>Genome sequencing and analysis of the model grass Brachypodium distachyon.</title>
        <authorList>
            <consortium name="International Brachypodium Initiative"/>
        </authorList>
    </citation>
    <scope>NUCLEOTIDE SEQUENCE [LARGE SCALE GENOMIC DNA]</scope>
    <source>
        <strain evidence="2 3">Bd21</strain>
    </source>
</reference>
<evidence type="ECO:0000313" key="3">
    <source>
        <dbReference type="EnsemblPlants" id="KQK11426"/>
    </source>
</evidence>
<organism evidence="2">
    <name type="scientific">Brachypodium distachyon</name>
    <name type="common">Purple false brome</name>
    <name type="synonym">Trachynia distachya</name>
    <dbReference type="NCBI Taxonomy" id="15368"/>
    <lineage>
        <taxon>Eukaryota</taxon>
        <taxon>Viridiplantae</taxon>
        <taxon>Streptophyta</taxon>
        <taxon>Embryophyta</taxon>
        <taxon>Tracheophyta</taxon>
        <taxon>Spermatophyta</taxon>
        <taxon>Magnoliopsida</taxon>
        <taxon>Liliopsida</taxon>
        <taxon>Poales</taxon>
        <taxon>Poaceae</taxon>
        <taxon>BOP clade</taxon>
        <taxon>Pooideae</taxon>
        <taxon>Stipodae</taxon>
        <taxon>Brachypodieae</taxon>
        <taxon>Brachypodium</taxon>
    </lineage>
</organism>
<evidence type="ECO:0000259" key="1">
    <source>
        <dbReference type="Pfam" id="PF08268"/>
    </source>
</evidence>
<dbReference type="AlphaFoldDB" id="A0A0Q3RE02"/>
<dbReference type="NCBIfam" id="TIGR01640">
    <property type="entry name" value="F_box_assoc_1"/>
    <property type="match status" value="1"/>
</dbReference>
<feature type="domain" description="F-box associated beta-propeller type 3" evidence="1">
    <location>
        <begin position="97"/>
        <end position="210"/>
    </location>
</feature>
<dbReference type="InterPro" id="IPR013187">
    <property type="entry name" value="F-box-assoc_dom_typ3"/>
</dbReference>
<protein>
    <recommendedName>
        <fullName evidence="1">F-box associated beta-propeller type 3 domain-containing protein</fullName>
    </recommendedName>
</protein>
<accession>A0A0Q3RE02</accession>
<dbReference type="Pfam" id="PF08268">
    <property type="entry name" value="FBA_3"/>
    <property type="match status" value="1"/>
</dbReference>
<name>A0A0Q3RE02_BRADI</name>
<dbReference type="Proteomes" id="UP000008810">
    <property type="component" value="Chromosome 2"/>
</dbReference>
<dbReference type="Gramene" id="KQK11426">
    <property type="protein sequence ID" value="KQK11426"/>
    <property type="gene ID" value="BRADI_2g60161v3"/>
</dbReference>
<evidence type="ECO:0000313" key="2">
    <source>
        <dbReference type="EMBL" id="KQK11426.1"/>
    </source>
</evidence>
<keyword evidence="4" id="KW-1185">Reference proteome</keyword>
<dbReference type="ExpressionAtlas" id="A0A0Q3RE02">
    <property type="expression patterns" value="baseline"/>
</dbReference>
<evidence type="ECO:0000313" key="4">
    <source>
        <dbReference type="Proteomes" id="UP000008810"/>
    </source>
</evidence>
<dbReference type="EnsemblPlants" id="KQK11426">
    <property type="protein sequence ID" value="KQK11426"/>
    <property type="gene ID" value="BRADI_2g60161v3"/>
</dbReference>